<keyword evidence="3" id="KW-1185">Reference proteome</keyword>
<dbReference type="Proteomes" id="UP000054560">
    <property type="component" value="Unassembled WGS sequence"/>
</dbReference>
<dbReference type="EMBL" id="KQ245492">
    <property type="protein sequence ID" value="KNC73534.1"/>
    <property type="molecule type" value="Genomic_DNA"/>
</dbReference>
<feature type="region of interest" description="Disordered" evidence="1">
    <location>
        <begin position="71"/>
        <end position="102"/>
    </location>
</feature>
<gene>
    <name evidence="2" type="ORF">SARC_13907</name>
</gene>
<proteinExistence type="predicted"/>
<feature type="non-terminal residue" evidence="2">
    <location>
        <position position="102"/>
    </location>
</feature>
<protein>
    <submittedName>
        <fullName evidence="2">Uncharacterized protein</fullName>
    </submittedName>
</protein>
<dbReference type="GeneID" id="25914411"/>
<reference evidence="2 3" key="1">
    <citation type="submission" date="2011-02" db="EMBL/GenBank/DDBJ databases">
        <title>The Genome Sequence of Sphaeroforma arctica JP610.</title>
        <authorList>
            <consortium name="The Broad Institute Genome Sequencing Platform"/>
            <person name="Russ C."/>
            <person name="Cuomo C."/>
            <person name="Young S.K."/>
            <person name="Zeng Q."/>
            <person name="Gargeya S."/>
            <person name="Alvarado L."/>
            <person name="Berlin A."/>
            <person name="Chapman S.B."/>
            <person name="Chen Z."/>
            <person name="Freedman E."/>
            <person name="Gellesch M."/>
            <person name="Goldberg J."/>
            <person name="Griggs A."/>
            <person name="Gujja S."/>
            <person name="Heilman E."/>
            <person name="Heiman D."/>
            <person name="Howarth C."/>
            <person name="Mehta T."/>
            <person name="Neiman D."/>
            <person name="Pearson M."/>
            <person name="Roberts A."/>
            <person name="Saif S."/>
            <person name="Shea T."/>
            <person name="Shenoy N."/>
            <person name="Sisk P."/>
            <person name="Stolte C."/>
            <person name="Sykes S."/>
            <person name="White J."/>
            <person name="Yandava C."/>
            <person name="Burger G."/>
            <person name="Gray M.W."/>
            <person name="Holland P.W.H."/>
            <person name="King N."/>
            <person name="Lang F.B.F."/>
            <person name="Roger A.J."/>
            <person name="Ruiz-Trillo I."/>
            <person name="Haas B."/>
            <person name="Nusbaum C."/>
            <person name="Birren B."/>
        </authorList>
    </citation>
    <scope>NUCLEOTIDE SEQUENCE [LARGE SCALE GENOMIC DNA]</scope>
    <source>
        <strain evidence="2 3">JP610</strain>
    </source>
</reference>
<evidence type="ECO:0000256" key="1">
    <source>
        <dbReference type="SAM" id="MobiDB-lite"/>
    </source>
</evidence>
<evidence type="ECO:0000313" key="3">
    <source>
        <dbReference type="Proteomes" id="UP000054560"/>
    </source>
</evidence>
<feature type="non-terminal residue" evidence="2">
    <location>
        <position position="1"/>
    </location>
</feature>
<dbReference type="RefSeq" id="XP_014147436.1">
    <property type="nucleotide sequence ID" value="XM_014291961.1"/>
</dbReference>
<sequence length="102" mass="12236">HQLELERLDRRDVSEQQSFAAKIAFEEKAAWKAFEKQSKLTKISIKLEGKQNKGASKKETKGRYTREVLSMKEDLERMQQKNKEEEYTQLKEEMRRRRSICN</sequence>
<name>A0A0L0F9Y5_9EUKA</name>
<organism evidence="2 3">
    <name type="scientific">Sphaeroforma arctica JP610</name>
    <dbReference type="NCBI Taxonomy" id="667725"/>
    <lineage>
        <taxon>Eukaryota</taxon>
        <taxon>Ichthyosporea</taxon>
        <taxon>Ichthyophonida</taxon>
        <taxon>Sphaeroforma</taxon>
    </lineage>
</organism>
<dbReference type="AlphaFoldDB" id="A0A0L0F9Y5"/>
<evidence type="ECO:0000313" key="2">
    <source>
        <dbReference type="EMBL" id="KNC73534.1"/>
    </source>
</evidence>
<feature type="compositionally biased region" description="Basic and acidic residues" evidence="1">
    <location>
        <begin position="71"/>
        <end position="95"/>
    </location>
</feature>
<accession>A0A0L0F9Y5</accession>